<dbReference type="PROSITE" id="PS00178">
    <property type="entry name" value="AA_TRNA_LIGASE_I"/>
    <property type="match status" value="1"/>
</dbReference>
<evidence type="ECO:0000256" key="3">
    <source>
        <dbReference type="ARBA" id="ARBA00013165"/>
    </source>
</evidence>
<dbReference type="GO" id="GO:0006428">
    <property type="term" value="P:isoleucyl-tRNA aminoacylation"/>
    <property type="evidence" value="ECO:0007669"/>
    <property type="project" value="InterPro"/>
</dbReference>
<dbReference type="SUPFAM" id="SSF47323">
    <property type="entry name" value="Anticodon-binding domain of a subclass of class I aminoacyl-tRNA synthetases"/>
    <property type="match status" value="1"/>
</dbReference>
<keyword evidence="5 10" id="KW-0547">Nucleotide-binding</keyword>
<dbReference type="GO" id="GO:0005524">
    <property type="term" value="F:ATP binding"/>
    <property type="evidence" value="ECO:0007669"/>
    <property type="project" value="UniProtKB-KW"/>
</dbReference>
<feature type="domain" description="Aminoacyl-tRNA synthetase class Ia" evidence="11">
    <location>
        <begin position="49"/>
        <end position="666"/>
    </location>
</feature>
<dbReference type="InterPro" id="IPR002300">
    <property type="entry name" value="aa-tRNA-synth_Ia"/>
</dbReference>
<dbReference type="SUPFAM" id="SSF52374">
    <property type="entry name" value="Nucleotidylyl transferase"/>
    <property type="match status" value="1"/>
</dbReference>
<dbReference type="PRINTS" id="PR00984">
    <property type="entry name" value="TRNASYNTHILE"/>
</dbReference>
<evidence type="ECO:0000313" key="13">
    <source>
        <dbReference type="EMBL" id="GBB90059.1"/>
    </source>
</evidence>
<dbReference type="EMBL" id="BLAL01000169">
    <property type="protein sequence ID" value="GES87660.1"/>
    <property type="molecule type" value="Genomic_DNA"/>
</dbReference>
<comment type="similarity">
    <text evidence="2 10">Belongs to the class-I aminoacyl-tRNA synthetase family.</text>
</comment>
<evidence type="ECO:0000313" key="14">
    <source>
        <dbReference type="EMBL" id="GES87660.1"/>
    </source>
</evidence>
<evidence type="ECO:0000256" key="2">
    <source>
        <dbReference type="ARBA" id="ARBA00005594"/>
    </source>
</evidence>
<dbReference type="InterPro" id="IPR009008">
    <property type="entry name" value="Val/Leu/Ile-tRNA-synth_edit"/>
</dbReference>
<dbReference type="Gene3D" id="1.10.10.830">
    <property type="entry name" value="Ile-tRNA synthetase CP2 domain-like"/>
    <property type="match status" value="1"/>
</dbReference>
<gene>
    <name evidence="14" type="ORF">RCL2_001465000</name>
    <name evidence="13" type="ORF">RclHR1_16930003</name>
</gene>
<keyword evidence="6 10" id="KW-0067">ATP-binding</keyword>
<evidence type="ECO:0000256" key="10">
    <source>
        <dbReference type="RuleBase" id="RU363035"/>
    </source>
</evidence>
<dbReference type="GO" id="GO:0005739">
    <property type="term" value="C:mitochondrion"/>
    <property type="evidence" value="ECO:0007669"/>
    <property type="project" value="TreeGrafter"/>
</dbReference>
<protein>
    <recommendedName>
        <fullName evidence="3">isoleucine--tRNA ligase</fullName>
        <ecNumber evidence="3">6.1.1.5</ecNumber>
    </recommendedName>
    <alternativeName>
        <fullName evidence="9">Isoleucyl-tRNA synthetase</fullName>
    </alternativeName>
</protein>
<keyword evidence="8 10" id="KW-0030">Aminoacyl-tRNA synthetase</keyword>
<dbReference type="GO" id="GO:0004822">
    <property type="term" value="F:isoleucine-tRNA ligase activity"/>
    <property type="evidence" value="ECO:0007669"/>
    <property type="project" value="UniProtKB-EC"/>
</dbReference>
<dbReference type="HAMAP" id="MF_02002">
    <property type="entry name" value="Ile_tRNA_synth_type1"/>
    <property type="match status" value="1"/>
</dbReference>
<dbReference type="AlphaFoldDB" id="A0A2Z6QW84"/>
<dbReference type="GO" id="GO:0032543">
    <property type="term" value="P:mitochondrial translation"/>
    <property type="evidence" value="ECO:0007669"/>
    <property type="project" value="TreeGrafter"/>
</dbReference>
<dbReference type="Gene3D" id="3.90.740.10">
    <property type="entry name" value="Valyl/Leucyl/Isoleucyl-tRNA synthetase, editing domain"/>
    <property type="match status" value="1"/>
</dbReference>
<dbReference type="GO" id="GO:0000049">
    <property type="term" value="F:tRNA binding"/>
    <property type="evidence" value="ECO:0007669"/>
    <property type="project" value="InterPro"/>
</dbReference>
<dbReference type="FunFam" id="3.40.50.620:FF:000152">
    <property type="entry name" value="Isoleucine--tRNA ligase"/>
    <property type="match status" value="1"/>
</dbReference>
<proteinExistence type="inferred from homology"/>
<dbReference type="EC" id="6.1.1.5" evidence="3"/>
<dbReference type="OrthoDB" id="10264412at2759"/>
<dbReference type="InterPro" id="IPR050081">
    <property type="entry name" value="Ile-tRNA_ligase"/>
</dbReference>
<dbReference type="Pfam" id="PF00133">
    <property type="entry name" value="tRNA-synt_1"/>
    <property type="match status" value="1"/>
</dbReference>
<dbReference type="InterPro" id="IPR009080">
    <property type="entry name" value="tRNAsynth_Ia_anticodon-bd"/>
</dbReference>
<dbReference type="Gene3D" id="1.10.730.20">
    <property type="match status" value="1"/>
</dbReference>
<evidence type="ECO:0000313" key="15">
    <source>
        <dbReference type="Proteomes" id="UP000247702"/>
    </source>
</evidence>
<dbReference type="EMBL" id="BEXD01000772">
    <property type="protein sequence ID" value="GBB90059.1"/>
    <property type="molecule type" value="Genomic_DNA"/>
</dbReference>
<evidence type="ECO:0000256" key="8">
    <source>
        <dbReference type="ARBA" id="ARBA00023146"/>
    </source>
</evidence>
<reference evidence="14" key="2">
    <citation type="submission" date="2019-10" db="EMBL/GenBank/DDBJ databases">
        <title>Conservation and host-specific expression of non-tandemly repeated heterogenous ribosome RNA gene in arbuscular mycorrhizal fungi.</title>
        <authorList>
            <person name="Maeda T."/>
            <person name="Kobayashi Y."/>
            <person name="Nakagawa T."/>
            <person name="Ezawa T."/>
            <person name="Yamaguchi K."/>
            <person name="Bino T."/>
            <person name="Nishimoto Y."/>
            <person name="Shigenobu S."/>
            <person name="Kawaguchi M."/>
        </authorList>
    </citation>
    <scope>NUCLEOTIDE SEQUENCE</scope>
    <source>
        <strain evidence="14">HR1</strain>
    </source>
</reference>
<dbReference type="GO" id="GO:0002161">
    <property type="term" value="F:aminoacyl-tRNA deacylase activity"/>
    <property type="evidence" value="ECO:0007669"/>
    <property type="project" value="InterPro"/>
</dbReference>
<dbReference type="Proteomes" id="UP000615446">
    <property type="component" value="Unassembled WGS sequence"/>
</dbReference>
<organism evidence="13 15">
    <name type="scientific">Rhizophagus clarus</name>
    <dbReference type="NCBI Taxonomy" id="94130"/>
    <lineage>
        <taxon>Eukaryota</taxon>
        <taxon>Fungi</taxon>
        <taxon>Fungi incertae sedis</taxon>
        <taxon>Mucoromycota</taxon>
        <taxon>Glomeromycotina</taxon>
        <taxon>Glomeromycetes</taxon>
        <taxon>Glomerales</taxon>
        <taxon>Glomeraceae</taxon>
        <taxon>Rhizophagus</taxon>
    </lineage>
</organism>
<evidence type="ECO:0000256" key="1">
    <source>
        <dbReference type="ARBA" id="ARBA00004496"/>
    </source>
</evidence>
<comment type="caution">
    <text evidence="13">The sequence shown here is derived from an EMBL/GenBank/DDBJ whole genome shotgun (WGS) entry which is preliminary data.</text>
</comment>
<sequence length="958" mass="110767">MINETSKKSKVNNNDLNKFYSDTLLLPKTNFPLRADAANRETLFQNRCTKDLYKWQMENNPKEMFILHDGPPYANGNLHIGHALNKILKDIVNRYKVLHGYKVNYIPGWDCHGLPIELKALTELKGVDKSSLTPLQIRDVAKKSALEALEIQRKEFISWGIMGDWENPYRTLDKEYEVKQLQVFHNMMKKGYIYRQNKPVYWSPSSRTALAEAELEYRDDHQSKSVYVKLPVINTKLDLPVVLDNLHILIWTTTPWTLPANQAVAVNPNIEYSIVCPNNDTSIAQNNYIIATKRLDALQKILGTELDVKFTFKGQQLIGTTYIHPINEKQCNIIDASHVTEESGTGLVHIAPGHGMEDYEACKKLNIPTFCPVDEFGIFTSEVGESTFEGKLVLTDGTLTVIEHLKKRNSLIKEEIFKHKYPYDWRTKKPIILRATPQWFANVEAIKQRAIKLLENVKMVPKSARHRLEQFTLSRNEWCISRQRYWGVPIPVFYESESDVPLLTDSSVKHVIEIFKKHGSDGWWKLDDQELLAPEYKNNGKIYRKGNDTMDVWFDSGVSWAFILEQTKKKDFKAIADLYLEGSDQHRGWFQSSLLTSVAVNDKVPYSTLITHGFVMDEQGQKMSKSLGNVISPSAVIKGGKNEPAYGVDVLRLWVASSEYANDVNIGKNIMSQVGENIRKYRNTARFMLGNLSNFKYSQLVEYEELDSIDKYMLHEIYHFGKNIKTFYDEYAFNKVVQALNNLTNVLLSAFYFDVVKDRLYADHITSQSRRNVLTVLYHILNIYTISLSPIAPHLAEEIYDNYKNIRHKEYESVFKLGWYDLNEKWSNQPLQREWETLKHLRNEVNQLLEAARKDKVIKSSLEANVKLYVNSSELLNLLQKHDLKSIFITSDAEISSQTIENYSDNNLTYVNEINLSDEICKIIVKRASLFKCPRCWNYNAQMESKLCKRCENVLSIN</sequence>
<dbReference type="Proteomes" id="UP000247702">
    <property type="component" value="Unassembled WGS sequence"/>
</dbReference>
<name>A0A2Z6QW84_9GLOM</name>
<dbReference type="InterPro" id="IPR023585">
    <property type="entry name" value="Ile-tRNA-ligase_type1"/>
</dbReference>
<dbReference type="PANTHER" id="PTHR42765">
    <property type="entry name" value="SOLEUCYL-TRNA SYNTHETASE"/>
    <property type="match status" value="1"/>
</dbReference>
<keyword evidence="4 10" id="KW-0436">Ligase</keyword>
<dbReference type="InterPro" id="IPR033708">
    <property type="entry name" value="Anticodon_Ile_BEm"/>
</dbReference>
<dbReference type="STRING" id="94130.A0A2Z6QW84"/>
<evidence type="ECO:0000259" key="12">
    <source>
        <dbReference type="Pfam" id="PF08264"/>
    </source>
</evidence>
<dbReference type="CDD" id="cd07960">
    <property type="entry name" value="Anticodon_Ia_Ile_BEm"/>
    <property type="match status" value="1"/>
</dbReference>
<dbReference type="SUPFAM" id="SSF50677">
    <property type="entry name" value="ValRS/IleRS/LeuRS editing domain"/>
    <property type="match status" value="1"/>
</dbReference>
<dbReference type="NCBIfam" id="TIGR00392">
    <property type="entry name" value="ileS"/>
    <property type="match status" value="1"/>
</dbReference>
<dbReference type="InterPro" id="IPR002301">
    <property type="entry name" value="Ile-tRNA-ligase"/>
</dbReference>
<dbReference type="FunFam" id="3.90.740.10:FF:000009">
    <property type="entry name" value="Isoleucyl-tRNA synthetase 2, mitochondrial"/>
    <property type="match status" value="1"/>
</dbReference>
<dbReference type="InterPro" id="IPR001412">
    <property type="entry name" value="aa-tRNA-synth_I_CS"/>
</dbReference>
<dbReference type="Pfam" id="PF08264">
    <property type="entry name" value="Anticodon_1"/>
    <property type="match status" value="1"/>
</dbReference>
<evidence type="ECO:0000256" key="6">
    <source>
        <dbReference type="ARBA" id="ARBA00022840"/>
    </source>
</evidence>
<dbReference type="InterPro" id="IPR014729">
    <property type="entry name" value="Rossmann-like_a/b/a_fold"/>
</dbReference>
<reference evidence="13 15" key="1">
    <citation type="submission" date="2017-11" db="EMBL/GenBank/DDBJ databases">
        <title>The genome of Rhizophagus clarus HR1 reveals common genetic basis of auxotrophy among arbuscular mycorrhizal fungi.</title>
        <authorList>
            <person name="Kobayashi Y."/>
        </authorList>
    </citation>
    <scope>NUCLEOTIDE SEQUENCE [LARGE SCALE GENOMIC DNA]</scope>
    <source>
        <strain evidence="13 15">HR1</strain>
    </source>
</reference>
<evidence type="ECO:0000259" key="11">
    <source>
        <dbReference type="Pfam" id="PF00133"/>
    </source>
</evidence>
<dbReference type="Gene3D" id="3.40.50.620">
    <property type="entry name" value="HUPs"/>
    <property type="match status" value="2"/>
</dbReference>
<evidence type="ECO:0000256" key="9">
    <source>
        <dbReference type="ARBA" id="ARBA00032665"/>
    </source>
</evidence>
<feature type="domain" description="Methionyl/Valyl/Leucyl/Isoleucyl-tRNA synthetase anticodon-binding" evidence="12">
    <location>
        <begin position="710"/>
        <end position="867"/>
    </location>
</feature>
<dbReference type="InterPro" id="IPR013155">
    <property type="entry name" value="M/V/L/I-tRNA-synth_anticd-bd"/>
</dbReference>
<dbReference type="PANTHER" id="PTHR42765:SF1">
    <property type="entry name" value="ISOLEUCINE--TRNA LIGASE, MITOCHONDRIAL"/>
    <property type="match status" value="1"/>
</dbReference>
<comment type="subcellular location">
    <subcellularLocation>
        <location evidence="1">Cytoplasm</location>
    </subcellularLocation>
</comment>
<keyword evidence="7 10" id="KW-0648">Protein biosynthesis</keyword>
<keyword evidence="15" id="KW-1185">Reference proteome</keyword>
<evidence type="ECO:0000256" key="4">
    <source>
        <dbReference type="ARBA" id="ARBA00022598"/>
    </source>
</evidence>
<evidence type="ECO:0000256" key="7">
    <source>
        <dbReference type="ARBA" id="ARBA00022917"/>
    </source>
</evidence>
<accession>A0A2Z6QW84</accession>
<evidence type="ECO:0000256" key="5">
    <source>
        <dbReference type="ARBA" id="ARBA00022741"/>
    </source>
</evidence>